<feature type="domain" description="DUS-like FMN-binding" evidence="14">
    <location>
        <begin position="10"/>
        <end position="305"/>
    </location>
</feature>
<comment type="function">
    <text evidence="9 10">Catalyzes the synthesis of 5,6-dihydrouridine (D), a modified base found in the D-loop of most tRNAs, via the reduction of the C5-C6 double bond in target uridines. Specifically modifies U20 and U20a in tRNAs.</text>
</comment>
<dbReference type="FunFam" id="3.20.20.70:FF:000083">
    <property type="entry name" value="tRNA-dihydrouridine(20/20a) synthase"/>
    <property type="match status" value="1"/>
</dbReference>
<keyword evidence="3 10" id="KW-0285">Flavoprotein</keyword>
<evidence type="ECO:0000256" key="2">
    <source>
        <dbReference type="ARBA" id="ARBA00022555"/>
    </source>
</evidence>
<evidence type="ECO:0000256" key="3">
    <source>
        <dbReference type="ARBA" id="ARBA00022630"/>
    </source>
</evidence>
<feature type="active site" description="Proton donor" evidence="10 12">
    <location>
        <position position="95"/>
    </location>
</feature>
<dbReference type="InterPro" id="IPR013785">
    <property type="entry name" value="Aldolase_TIM"/>
</dbReference>
<dbReference type="PIRSF" id="PIRSF006621">
    <property type="entry name" value="Dus"/>
    <property type="match status" value="1"/>
</dbReference>
<dbReference type="Gene3D" id="1.20.120.1460">
    <property type="match status" value="1"/>
</dbReference>
<evidence type="ECO:0000256" key="12">
    <source>
        <dbReference type="PIRSR" id="PIRSR006621-1"/>
    </source>
</evidence>
<dbReference type="InterPro" id="IPR004653">
    <property type="entry name" value="DusA"/>
</dbReference>
<evidence type="ECO:0000313" key="15">
    <source>
        <dbReference type="EMBL" id="NMM43468.1"/>
    </source>
</evidence>
<evidence type="ECO:0000256" key="7">
    <source>
        <dbReference type="ARBA" id="ARBA00022884"/>
    </source>
</evidence>
<comment type="caution">
    <text evidence="15">The sequence shown here is derived from an EMBL/GenBank/DDBJ whole genome shotgun (WGS) entry which is preliminary data.</text>
</comment>
<dbReference type="EMBL" id="JABBNT010000001">
    <property type="protein sequence ID" value="NMM43468.1"/>
    <property type="molecule type" value="Genomic_DNA"/>
</dbReference>
<feature type="site" description="Interacts with tRNA" evidence="10">
    <location>
        <position position="181"/>
    </location>
</feature>
<evidence type="ECO:0000256" key="5">
    <source>
        <dbReference type="ARBA" id="ARBA00022694"/>
    </source>
</evidence>
<dbReference type="CDD" id="cd02801">
    <property type="entry name" value="DUS_like_FMN"/>
    <property type="match status" value="1"/>
</dbReference>
<keyword evidence="7 10" id="KW-0694">RNA-binding</keyword>
<dbReference type="PROSITE" id="PS01136">
    <property type="entry name" value="UPF0034"/>
    <property type="match status" value="1"/>
</dbReference>
<feature type="site" description="Interacts with tRNA" evidence="10">
    <location>
        <position position="92"/>
    </location>
</feature>
<evidence type="ECO:0000256" key="4">
    <source>
        <dbReference type="ARBA" id="ARBA00022643"/>
    </source>
</evidence>
<comment type="catalytic activity">
    <reaction evidence="10">
        <text>5,6-dihydrouridine(20) in tRNA + NADP(+) = uridine(20) in tRNA + NADPH + H(+)</text>
        <dbReference type="Rhea" id="RHEA:53336"/>
        <dbReference type="Rhea" id="RHEA-COMP:13533"/>
        <dbReference type="Rhea" id="RHEA-COMP:13534"/>
        <dbReference type="ChEBI" id="CHEBI:15378"/>
        <dbReference type="ChEBI" id="CHEBI:57783"/>
        <dbReference type="ChEBI" id="CHEBI:58349"/>
        <dbReference type="ChEBI" id="CHEBI:65315"/>
        <dbReference type="ChEBI" id="CHEBI:74443"/>
        <dbReference type="EC" id="1.3.1.91"/>
    </reaction>
</comment>
<dbReference type="GO" id="GO:0102264">
    <property type="term" value="F:tRNA-dihydrouridine20 synthase activity"/>
    <property type="evidence" value="ECO:0007669"/>
    <property type="project" value="UniProtKB-EC"/>
</dbReference>
<name>A0A7Y0DXK8_9PROT</name>
<keyword evidence="8 10" id="KW-0560">Oxidoreductase</keyword>
<sequence>MPDLDRRLSIAPMMDWTDRFDRYFLRLITRHALLYTEMITTGALIHGDAERHLRFDPSEHPVACQLGGSDPVALAQSARLVEDAGYDEVNLNVGCPSDRVQNGFFGACLMADPALVRDCVAAMRDTVSIPVTVKHRIGIDGREGYDDLTHFIDTVRAGGCDTFIVHARIAVLAGLSPKENREIPPLKYDVVHRLKQDFPDLSISLNGGVKTIADAKALIDAGLDGVMIGRAAYQDPYCLAEADAAIYGDDTPPRSRHDIVRDLLPYIEREVTAGTALHHITRHILGLFNGLPGARQWRRYLSENAYGAAAGPGVVRQALALVPDPDEDYSRAARTMDV</sequence>
<proteinExistence type="inferred from homology"/>
<dbReference type="NCBIfam" id="NF008774">
    <property type="entry name" value="PRK11815.1"/>
    <property type="match status" value="1"/>
</dbReference>
<evidence type="ECO:0000256" key="6">
    <source>
        <dbReference type="ARBA" id="ARBA00022857"/>
    </source>
</evidence>
<keyword evidence="16" id="KW-1185">Reference proteome</keyword>
<dbReference type="RefSeq" id="WP_169623742.1">
    <property type="nucleotide sequence ID" value="NZ_JABBNT010000001.1"/>
</dbReference>
<keyword evidence="6 10" id="KW-0521">NADP</keyword>
<feature type="binding site" evidence="10 13">
    <location>
        <position position="134"/>
    </location>
    <ligand>
        <name>FMN</name>
        <dbReference type="ChEBI" id="CHEBI:58210"/>
    </ligand>
</feature>
<reference evidence="15 16" key="1">
    <citation type="submission" date="2020-04" db="EMBL/GenBank/DDBJ databases">
        <title>Rhodospirillaceae bacterium KN72 isolated from deep sea.</title>
        <authorList>
            <person name="Zhang D.-C."/>
        </authorList>
    </citation>
    <scope>NUCLEOTIDE SEQUENCE [LARGE SCALE GENOMIC DNA]</scope>
    <source>
        <strain evidence="15 16">KN72</strain>
    </source>
</reference>
<feature type="binding site" evidence="10 13">
    <location>
        <begin position="206"/>
        <end position="208"/>
    </location>
    <ligand>
        <name>FMN</name>
        <dbReference type="ChEBI" id="CHEBI:58210"/>
    </ligand>
</feature>
<feature type="site" description="Interacts with tRNA; defines subfamily-specific binding signature" evidence="10">
    <location>
        <position position="178"/>
    </location>
</feature>
<evidence type="ECO:0000256" key="1">
    <source>
        <dbReference type="ARBA" id="ARBA00001917"/>
    </source>
</evidence>
<evidence type="ECO:0000256" key="11">
    <source>
        <dbReference type="PIRNR" id="PIRNR006621"/>
    </source>
</evidence>
<dbReference type="InterPro" id="IPR001269">
    <property type="entry name" value="DUS_fam"/>
</dbReference>
<feature type="binding site" evidence="10 13">
    <location>
        <position position="166"/>
    </location>
    <ligand>
        <name>FMN</name>
        <dbReference type="ChEBI" id="CHEBI:58210"/>
    </ligand>
</feature>
<comment type="catalytic activity">
    <reaction evidence="10">
        <text>5,6-dihydrouridine(20) in tRNA + NAD(+) = uridine(20) in tRNA + NADH + H(+)</text>
        <dbReference type="Rhea" id="RHEA:53340"/>
        <dbReference type="Rhea" id="RHEA-COMP:13533"/>
        <dbReference type="Rhea" id="RHEA-COMP:13534"/>
        <dbReference type="ChEBI" id="CHEBI:15378"/>
        <dbReference type="ChEBI" id="CHEBI:57540"/>
        <dbReference type="ChEBI" id="CHEBI:57945"/>
        <dbReference type="ChEBI" id="CHEBI:65315"/>
        <dbReference type="ChEBI" id="CHEBI:74443"/>
        <dbReference type="EC" id="1.3.1.91"/>
    </reaction>
</comment>
<comment type="similarity">
    <text evidence="11">Belongs to the dus family.</text>
</comment>
<accession>A0A7Y0DXK8</accession>
<dbReference type="GO" id="GO:0010181">
    <property type="term" value="F:FMN binding"/>
    <property type="evidence" value="ECO:0007669"/>
    <property type="project" value="UniProtKB-UniRule"/>
</dbReference>
<comment type="cofactor">
    <cofactor evidence="1 10 11 13">
        <name>FMN</name>
        <dbReference type="ChEBI" id="CHEBI:58210"/>
    </cofactor>
</comment>
<feature type="site" description="Interacts with tRNA; defines subfamily-specific binding signature" evidence="10">
    <location>
        <position position="298"/>
    </location>
</feature>
<keyword evidence="4 10" id="KW-0288">FMN</keyword>
<protein>
    <recommendedName>
        <fullName evidence="10">tRNA-dihydrouridine(20/20a) synthase</fullName>
        <ecNumber evidence="10">1.3.1.91</ecNumber>
    </recommendedName>
    <alternativeName>
        <fullName evidence="10">U20-specific dihydrouridine synthase</fullName>
        <shortName evidence="10">U20-specific Dus</shortName>
    </alternativeName>
    <alternativeName>
        <fullName evidence="10">tRNA-dihydrouridine synthase A</fullName>
    </alternativeName>
</protein>
<dbReference type="GO" id="GO:0000049">
    <property type="term" value="F:tRNA binding"/>
    <property type="evidence" value="ECO:0007669"/>
    <property type="project" value="UniProtKB-UniRule"/>
</dbReference>
<dbReference type="HAMAP" id="MF_02041">
    <property type="entry name" value="DusA_subfam"/>
    <property type="match status" value="1"/>
</dbReference>
<dbReference type="InterPro" id="IPR018517">
    <property type="entry name" value="tRNA_hU_synthase_CS"/>
</dbReference>
<dbReference type="PANTHER" id="PTHR42907:SF1">
    <property type="entry name" value="FMN-LINKED OXIDOREDUCTASES SUPERFAMILY PROTEIN"/>
    <property type="match status" value="1"/>
</dbReference>
<feature type="binding site" evidence="10 13">
    <location>
        <position position="65"/>
    </location>
    <ligand>
        <name>FMN</name>
        <dbReference type="ChEBI" id="CHEBI:58210"/>
    </ligand>
</feature>
<dbReference type="InterPro" id="IPR035587">
    <property type="entry name" value="DUS-like_FMN-bd"/>
</dbReference>
<comment type="similarity">
    <text evidence="10">Belongs to the Dus family. DusA subfamily.</text>
</comment>
<comment type="catalytic activity">
    <reaction evidence="10">
        <text>5,6-dihydrouridine(20a) in tRNA + NAD(+) = uridine(20a) in tRNA + NADH + H(+)</text>
        <dbReference type="Rhea" id="RHEA:53348"/>
        <dbReference type="Rhea" id="RHEA-COMP:13535"/>
        <dbReference type="Rhea" id="RHEA-COMP:13536"/>
        <dbReference type="ChEBI" id="CHEBI:15378"/>
        <dbReference type="ChEBI" id="CHEBI:57540"/>
        <dbReference type="ChEBI" id="CHEBI:57945"/>
        <dbReference type="ChEBI" id="CHEBI:65315"/>
        <dbReference type="ChEBI" id="CHEBI:74443"/>
    </reaction>
</comment>
<comment type="catalytic activity">
    <reaction evidence="10">
        <text>5,6-dihydrouridine(20a) in tRNA + NADP(+) = uridine(20a) in tRNA + NADPH + H(+)</text>
        <dbReference type="Rhea" id="RHEA:53344"/>
        <dbReference type="Rhea" id="RHEA-COMP:13535"/>
        <dbReference type="Rhea" id="RHEA-COMP:13536"/>
        <dbReference type="ChEBI" id="CHEBI:15378"/>
        <dbReference type="ChEBI" id="CHEBI:57783"/>
        <dbReference type="ChEBI" id="CHEBI:58349"/>
        <dbReference type="ChEBI" id="CHEBI:65315"/>
        <dbReference type="ChEBI" id="CHEBI:74443"/>
    </reaction>
</comment>
<evidence type="ECO:0000313" key="16">
    <source>
        <dbReference type="Proteomes" id="UP000539372"/>
    </source>
</evidence>
<dbReference type="SUPFAM" id="SSF51395">
    <property type="entry name" value="FMN-linked oxidoreductases"/>
    <property type="match status" value="1"/>
</dbReference>
<keyword evidence="5 10" id="KW-0819">tRNA processing</keyword>
<dbReference type="PANTHER" id="PTHR42907">
    <property type="entry name" value="FMN-LINKED OXIDOREDUCTASES SUPERFAMILY PROTEIN"/>
    <property type="match status" value="1"/>
</dbReference>
<organism evidence="15 16">
    <name type="scientific">Pacificispira spongiicola</name>
    <dbReference type="NCBI Taxonomy" id="2729598"/>
    <lineage>
        <taxon>Bacteria</taxon>
        <taxon>Pseudomonadati</taxon>
        <taxon>Pseudomonadota</taxon>
        <taxon>Alphaproteobacteria</taxon>
        <taxon>Rhodospirillales</taxon>
        <taxon>Rhodospirillaceae</taxon>
        <taxon>Pacificispira</taxon>
    </lineage>
</organism>
<feature type="site" description="Interacts with tRNA; defines subfamily-specific binding signature" evidence="10">
    <location>
        <position position="295"/>
    </location>
</feature>
<gene>
    <name evidence="10 15" type="primary">dusA</name>
    <name evidence="15" type="ORF">HH303_03190</name>
</gene>
<evidence type="ECO:0000259" key="14">
    <source>
        <dbReference type="Pfam" id="PF01207"/>
    </source>
</evidence>
<dbReference type="GO" id="GO:0050660">
    <property type="term" value="F:flavin adenine dinucleotide binding"/>
    <property type="evidence" value="ECO:0007669"/>
    <property type="project" value="InterPro"/>
</dbReference>
<keyword evidence="13" id="KW-0547">Nucleotide-binding</keyword>
<dbReference type="Pfam" id="PF01207">
    <property type="entry name" value="Dus"/>
    <property type="match status" value="1"/>
</dbReference>
<dbReference type="NCBIfam" id="TIGR00742">
    <property type="entry name" value="yjbN"/>
    <property type="match status" value="1"/>
</dbReference>
<dbReference type="Gene3D" id="3.20.20.70">
    <property type="entry name" value="Aldolase class I"/>
    <property type="match status" value="1"/>
</dbReference>
<dbReference type="Proteomes" id="UP000539372">
    <property type="component" value="Unassembled WGS sequence"/>
</dbReference>
<evidence type="ECO:0000256" key="9">
    <source>
        <dbReference type="ARBA" id="ARBA00058013"/>
    </source>
</evidence>
<feature type="binding site" evidence="10 13">
    <location>
        <begin position="12"/>
        <end position="14"/>
    </location>
    <ligand>
        <name>FMN</name>
        <dbReference type="ChEBI" id="CHEBI:58210"/>
    </ligand>
</feature>
<evidence type="ECO:0000256" key="10">
    <source>
        <dbReference type="HAMAP-Rule" id="MF_02041"/>
    </source>
</evidence>
<keyword evidence="2 10" id="KW-0820">tRNA-binding</keyword>
<evidence type="ECO:0000256" key="8">
    <source>
        <dbReference type="ARBA" id="ARBA00023002"/>
    </source>
</evidence>
<feature type="binding site" evidence="10 13">
    <location>
        <begin position="229"/>
        <end position="230"/>
    </location>
    <ligand>
        <name>FMN</name>
        <dbReference type="ChEBI" id="CHEBI:58210"/>
    </ligand>
</feature>
<dbReference type="AlphaFoldDB" id="A0A7Y0DXK8"/>
<dbReference type="EC" id="1.3.1.91" evidence="10"/>
<evidence type="ECO:0000256" key="13">
    <source>
        <dbReference type="PIRSR" id="PIRSR006621-2"/>
    </source>
</evidence>